<organism evidence="2 3">
    <name type="scientific">Araneus ventricosus</name>
    <name type="common">Orbweaver spider</name>
    <name type="synonym">Epeira ventricosa</name>
    <dbReference type="NCBI Taxonomy" id="182803"/>
    <lineage>
        <taxon>Eukaryota</taxon>
        <taxon>Metazoa</taxon>
        <taxon>Ecdysozoa</taxon>
        <taxon>Arthropoda</taxon>
        <taxon>Chelicerata</taxon>
        <taxon>Arachnida</taxon>
        <taxon>Araneae</taxon>
        <taxon>Araneomorphae</taxon>
        <taxon>Entelegynae</taxon>
        <taxon>Araneoidea</taxon>
        <taxon>Araneidae</taxon>
        <taxon>Araneus</taxon>
    </lineage>
</organism>
<dbReference type="AlphaFoldDB" id="A0A4Y2MU62"/>
<evidence type="ECO:0000313" key="2">
    <source>
        <dbReference type="EMBL" id="GBN29884.1"/>
    </source>
</evidence>
<evidence type="ECO:0000256" key="1">
    <source>
        <dbReference type="SAM" id="MobiDB-lite"/>
    </source>
</evidence>
<feature type="region of interest" description="Disordered" evidence="1">
    <location>
        <begin position="1"/>
        <end position="34"/>
    </location>
</feature>
<dbReference type="Proteomes" id="UP000499080">
    <property type="component" value="Unassembled WGS sequence"/>
</dbReference>
<evidence type="ECO:0000313" key="3">
    <source>
        <dbReference type="Proteomes" id="UP000499080"/>
    </source>
</evidence>
<gene>
    <name evidence="2" type="ORF">AVEN_178989_1</name>
</gene>
<dbReference type="EMBL" id="BGPR01007835">
    <property type="protein sequence ID" value="GBN29884.1"/>
    <property type="molecule type" value="Genomic_DNA"/>
</dbReference>
<protein>
    <submittedName>
        <fullName evidence="2">Uncharacterized protein</fullName>
    </submittedName>
</protein>
<accession>A0A4Y2MU62</accession>
<sequence length="98" mass="10935">MHRGRGGLVGRARLRGRRVPGSKPDSTEDPPCIGPVEREIIRRGPNVLPLVWFGSLERGCQLRCRPRHLTEIQNDEVRPKIALVLLQNGKDAVPTTNP</sequence>
<comment type="caution">
    <text evidence="2">The sequence shown here is derived from an EMBL/GenBank/DDBJ whole genome shotgun (WGS) entry which is preliminary data.</text>
</comment>
<name>A0A4Y2MU62_ARAVE</name>
<reference evidence="2 3" key="1">
    <citation type="journal article" date="2019" name="Sci. Rep.">
        <title>Orb-weaving spider Araneus ventricosus genome elucidates the spidroin gene catalogue.</title>
        <authorList>
            <person name="Kono N."/>
            <person name="Nakamura H."/>
            <person name="Ohtoshi R."/>
            <person name="Moran D.A.P."/>
            <person name="Shinohara A."/>
            <person name="Yoshida Y."/>
            <person name="Fujiwara M."/>
            <person name="Mori M."/>
            <person name="Tomita M."/>
            <person name="Arakawa K."/>
        </authorList>
    </citation>
    <scope>NUCLEOTIDE SEQUENCE [LARGE SCALE GENOMIC DNA]</scope>
</reference>
<proteinExistence type="predicted"/>
<keyword evidence="3" id="KW-1185">Reference proteome</keyword>